<comment type="caution">
    <text evidence="2">The sequence shown here is derived from an EMBL/GenBank/DDBJ whole genome shotgun (WGS) entry which is preliminary data.</text>
</comment>
<name>A0A819T166_9BILA</name>
<proteinExistence type="predicted"/>
<protein>
    <submittedName>
        <fullName evidence="2">Uncharacterized protein</fullName>
    </submittedName>
</protein>
<evidence type="ECO:0000313" key="3">
    <source>
        <dbReference type="Proteomes" id="UP000663881"/>
    </source>
</evidence>
<evidence type="ECO:0000313" key="2">
    <source>
        <dbReference type="EMBL" id="CAF4080571.1"/>
    </source>
</evidence>
<dbReference type="AlphaFoldDB" id="A0A819T166"/>
<dbReference type="Proteomes" id="UP000663881">
    <property type="component" value="Unassembled WGS sequence"/>
</dbReference>
<dbReference type="Proteomes" id="UP000663891">
    <property type="component" value="Unassembled WGS sequence"/>
</dbReference>
<sequence>MNTKKNSLQNITKLTKFEPMSPRKIHYVNSLTTYEQMGNLIRLVKEKNQFIIETKYDHIDKCPQLIQILFAHQFVLHIILVETSYLPDLADTILHNLIAHLFSVILSPINVIQSWNSIKNDLQLFVDFSIFSSSQIEQIHSVSIQEKFQLWFKKHFNTLQLNYIPSTSWPLQMAIAFSSLEYFDTFASKSRDWNIGLFAQFETTSDGKAISDRQTRDLIADNKRRQTLSQYAIQEVMAINQIAALLQNSWTQANAENYLKECYSNS</sequence>
<dbReference type="EMBL" id="CAJOAY010004712">
    <property type="protein sequence ID" value="CAF4080571.1"/>
    <property type="molecule type" value="Genomic_DNA"/>
</dbReference>
<reference evidence="2" key="1">
    <citation type="submission" date="2021-02" db="EMBL/GenBank/DDBJ databases">
        <authorList>
            <person name="Nowell W R."/>
        </authorList>
    </citation>
    <scope>NUCLEOTIDE SEQUENCE</scope>
</reference>
<accession>A0A819T166</accession>
<gene>
    <name evidence="2" type="ORF">OKA104_LOCUS34536</name>
    <name evidence="1" type="ORF">VCS650_LOCUS37815</name>
</gene>
<organism evidence="2 3">
    <name type="scientific">Adineta steineri</name>
    <dbReference type="NCBI Taxonomy" id="433720"/>
    <lineage>
        <taxon>Eukaryota</taxon>
        <taxon>Metazoa</taxon>
        <taxon>Spiralia</taxon>
        <taxon>Gnathifera</taxon>
        <taxon>Rotifera</taxon>
        <taxon>Eurotatoria</taxon>
        <taxon>Bdelloidea</taxon>
        <taxon>Adinetida</taxon>
        <taxon>Adinetidae</taxon>
        <taxon>Adineta</taxon>
    </lineage>
</organism>
<dbReference type="EMBL" id="CAJNON010001061">
    <property type="protein sequence ID" value="CAF1422795.1"/>
    <property type="molecule type" value="Genomic_DNA"/>
</dbReference>
<dbReference type="OrthoDB" id="9973937at2759"/>
<evidence type="ECO:0000313" key="1">
    <source>
        <dbReference type="EMBL" id="CAF1422795.1"/>
    </source>
</evidence>